<dbReference type="SUPFAM" id="SSF102114">
    <property type="entry name" value="Radical SAM enzymes"/>
    <property type="match status" value="1"/>
</dbReference>
<gene>
    <name evidence="5" type="ORF">H0A61_00146</name>
</gene>
<dbReference type="Gene3D" id="3.80.30.30">
    <property type="match status" value="1"/>
</dbReference>
<sequence>MNIKEIKAKSIITKSGLPGSDFTINPYVGCLHSCIYCYAKFMKKFTNHHEVWGKFLDIKVNAPELIPKKTDKYAGKSIVISSVTDPYQPAERKYKLMRRILVNLVPLKPDLCVITKSDLIIRDIGLLKEFENCTAGVSLSLLDEDIRKDVEPLASSAQKRINAVKELKKAGINTFIFISPIFPELTDWKEIINKTADFTDEFWFENLNVRATNRSDIWMWLKRRRPDLSERYRAIYFTKNNYWDWIEGEIRTFCRRKGVNYSIFFHN</sequence>
<dbReference type="EMBL" id="CP059066">
    <property type="protein sequence ID" value="QSQ07829.1"/>
    <property type="molecule type" value="Genomic_DNA"/>
</dbReference>
<dbReference type="InterPro" id="IPR006638">
    <property type="entry name" value="Elp3/MiaA/NifB-like_rSAM"/>
</dbReference>
<reference evidence="5" key="1">
    <citation type="submission" date="2020-07" db="EMBL/GenBank/DDBJ databases">
        <title>Koleobacter methoxysyntrophicus gen. nov., sp. nov., a novel anaerobic bacterium isolated from deep subsurface oil field and proposal of Koleobacterales ord. nov. in the phylum Firmicutes.</title>
        <authorList>
            <person name="Sakamoto S."/>
            <person name="Tamaki H."/>
        </authorList>
    </citation>
    <scope>NUCLEOTIDE SEQUENCE</scope>
    <source>
        <strain evidence="5">NRmbB1</strain>
    </source>
</reference>
<accession>A0A8A0RJW3</accession>
<keyword evidence="1" id="KW-0479">Metal-binding</keyword>
<dbReference type="AlphaFoldDB" id="A0A8A0RJW3"/>
<dbReference type="GO" id="GO:0003824">
    <property type="term" value="F:catalytic activity"/>
    <property type="evidence" value="ECO:0007669"/>
    <property type="project" value="InterPro"/>
</dbReference>
<evidence type="ECO:0000313" key="6">
    <source>
        <dbReference type="Proteomes" id="UP000662904"/>
    </source>
</evidence>
<name>A0A8A0RJW3_9FIRM</name>
<keyword evidence="3" id="KW-0411">Iron-sulfur</keyword>
<organism evidence="5 6">
    <name type="scientific">Koleobacter methoxysyntrophicus</name>
    <dbReference type="NCBI Taxonomy" id="2751313"/>
    <lineage>
        <taxon>Bacteria</taxon>
        <taxon>Bacillati</taxon>
        <taxon>Bacillota</taxon>
        <taxon>Clostridia</taxon>
        <taxon>Koleobacterales</taxon>
        <taxon>Koleobacteraceae</taxon>
        <taxon>Koleobacter</taxon>
    </lineage>
</organism>
<dbReference type="InterPro" id="IPR058240">
    <property type="entry name" value="rSAM_sf"/>
</dbReference>
<evidence type="ECO:0000259" key="4">
    <source>
        <dbReference type="SMART" id="SM00729"/>
    </source>
</evidence>
<dbReference type="PANTHER" id="PTHR43432">
    <property type="entry name" value="SLR0285 PROTEIN"/>
    <property type="match status" value="1"/>
</dbReference>
<dbReference type="SFLD" id="SFLDS00029">
    <property type="entry name" value="Radical_SAM"/>
    <property type="match status" value="1"/>
</dbReference>
<evidence type="ECO:0000313" key="5">
    <source>
        <dbReference type="EMBL" id="QSQ07829.1"/>
    </source>
</evidence>
<dbReference type="PANTHER" id="PTHR43432:SF6">
    <property type="entry name" value="RADICAL SAM CORE DOMAIN-CONTAINING PROTEIN"/>
    <property type="match status" value="1"/>
</dbReference>
<dbReference type="GO" id="GO:0051536">
    <property type="term" value="F:iron-sulfur cluster binding"/>
    <property type="evidence" value="ECO:0007669"/>
    <property type="project" value="UniProtKB-KW"/>
</dbReference>
<dbReference type="InterPro" id="IPR007197">
    <property type="entry name" value="rSAM"/>
</dbReference>
<dbReference type="SMART" id="SM00729">
    <property type="entry name" value="Elp3"/>
    <property type="match status" value="1"/>
</dbReference>
<dbReference type="InterPro" id="IPR040086">
    <property type="entry name" value="MJ0683-like"/>
</dbReference>
<evidence type="ECO:0000256" key="1">
    <source>
        <dbReference type="ARBA" id="ARBA00022723"/>
    </source>
</evidence>
<feature type="domain" description="Elp3/MiaA/NifB-like radical SAM core" evidence="4">
    <location>
        <begin position="20"/>
        <end position="234"/>
    </location>
</feature>
<keyword evidence="2" id="KW-0408">Iron</keyword>
<dbReference type="KEGG" id="kme:H0A61_00146"/>
<protein>
    <recommendedName>
        <fullName evidence="4">Elp3/MiaA/NifB-like radical SAM core domain-containing protein</fullName>
    </recommendedName>
</protein>
<evidence type="ECO:0000256" key="2">
    <source>
        <dbReference type="ARBA" id="ARBA00023004"/>
    </source>
</evidence>
<keyword evidence="6" id="KW-1185">Reference proteome</keyword>
<dbReference type="RefSeq" id="WP_206708080.1">
    <property type="nucleotide sequence ID" value="NZ_CP059066.1"/>
</dbReference>
<dbReference type="Proteomes" id="UP000662904">
    <property type="component" value="Chromosome"/>
</dbReference>
<dbReference type="CDD" id="cd01335">
    <property type="entry name" value="Radical_SAM"/>
    <property type="match status" value="1"/>
</dbReference>
<dbReference type="SFLD" id="SFLDG01084">
    <property type="entry name" value="Uncharacterised_Radical_SAM_Su"/>
    <property type="match status" value="1"/>
</dbReference>
<proteinExistence type="predicted"/>
<evidence type="ECO:0000256" key="3">
    <source>
        <dbReference type="ARBA" id="ARBA00023014"/>
    </source>
</evidence>
<dbReference type="Pfam" id="PF04055">
    <property type="entry name" value="Radical_SAM"/>
    <property type="match status" value="1"/>
</dbReference>
<dbReference type="GO" id="GO:0046872">
    <property type="term" value="F:metal ion binding"/>
    <property type="evidence" value="ECO:0007669"/>
    <property type="project" value="UniProtKB-KW"/>
</dbReference>